<dbReference type="EMBL" id="LAZR01022382">
    <property type="protein sequence ID" value="KKL82054.1"/>
    <property type="molecule type" value="Genomic_DNA"/>
</dbReference>
<feature type="non-terminal residue" evidence="1">
    <location>
        <position position="48"/>
    </location>
</feature>
<reference evidence="1" key="1">
    <citation type="journal article" date="2015" name="Nature">
        <title>Complex archaea that bridge the gap between prokaryotes and eukaryotes.</title>
        <authorList>
            <person name="Spang A."/>
            <person name="Saw J.H."/>
            <person name="Jorgensen S.L."/>
            <person name="Zaremba-Niedzwiedzka K."/>
            <person name="Martijn J."/>
            <person name="Lind A.E."/>
            <person name="van Eijk R."/>
            <person name="Schleper C."/>
            <person name="Guy L."/>
            <person name="Ettema T.J."/>
        </authorList>
    </citation>
    <scope>NUCLEOTIDE SEQUENCE</scope>
</reference>
<protein>
    <submittedName>
        <fullName evidence="1">Uncharacterized protein</fullName>
    </submittedName>
</protein>
<dbReference type="AlphaFoldDB" id="A0A0F9F6J3"/>
<evidence type="ECO:0000313" key="1">
    <source>
        <dbReference type="EMBL" id="KKL82054.1"/>
    </source>
</evidence>
<accession>A0A0F9F6J3</accession>
<comment type="caution">
    <text evidence="1">The sequence shown here is derived from an EMBL/GenBank/DDBJ whole genome shotgun (WGS) entry which is preliminary data.</text>
</comment>
<gene>
    <name evidence="1" type="ORF">LCGC14_1988630</name>
</gene>
<sequence length="48" mass="5321">MPHPIASAFVEAAHLVAEDPRRQGNTLRFDGEDEIIEFKKRVGVKGST</sequence>
<organism evidence="1">
    <name type="scientific">marine sediment metagenome</name>
    <dbReference type="NCBI Taxonomy" id="412755"/>
    <lineage>
        <taxon>unclassified sequences</taxon>
        <taxon>metagenomes</taxon>
        <taxon>ecological metagenomes</taxon>
    </lineage>
</organism>
<proteinExistence type="predicted"/>
<name>A0A0F9F6J3_9ZZZZ</name>